<evidence type="ECO:0000313" key="2">
    <source>
        <dbReference type="EMBL" id="NID17274.1"/>
    </source>
</evidence>
<dbReference type="RefSeq" id="WP_166701061.1">
    <property type="nucleotide sequence ID" value="NZ_JAAQTL010000002.1"/>
</dbReference>
<dbReference type="EMBL" id="JAAQTL010000002">
    <property type="protein sequence ID" value="NID17274.1"/>
    <property type="molecule type" value="Genomic_DNA"/>
</dbReference>
<feature type="domain" description="Transposase IS200-like" evidence="1">
    <location>
        <begin position="17"/>
        <end position="131"/>
    </location>
</feature>
<dbReference type="GO" id="GO:0043565">
    <property type="term" value="F:sequence-specific DNA binding"/>
    <property type="evidence" value="ECO:0007669"/>
    <property type="project" value="TreeGrafter"/>
</dbReference>
<dbReference type="SUPFAM" id="SSF143422">
    <property type="entry name" value="Transposase IS200-like"/>
    <property type="match status" value="1"/>
</dbReference>
<dbReference type="GO" id="GO:0004803">
    <property type="term" value="F:transposase activity"/>
    <property type="evidence" value="ECO:0007669"/>
    <property type="project" value="InterPro"/>
</dbReference>
<comment type="caution">
    <text evidence="2">The sequence shown here is derived from an EMBL/GenBank/DDBJ whole genome shotgun (WGS) entry which is preliminary data.</text>
</comment>
<proteinExistence type="predicted"/>
<reference evidence="2 3" key="1">
    <citation type="journal article" date="2006" name="Int. J. Syst. Evol. Microbiol.">
        <title>Dyella yeojuensis sp. nov., isolated from greenhouse soil in Korea.</title>
        <authorList>
            <person name="Kim B.Y."/>
            <person name="Weon H.Y."/>
            <person name="Lee K.H."/>
            <person name="Seok S.J."/>
            <person name="Kwon S.W."/>
            <person name="Go S.J."/>
            <person name="Stackebrandt E."/>
        </authorList>
    </citation>
    <scope>NUCLEOTIDE SEQUENCE [LARGE SCALE GENOMIC DNA]</scope>
    <source>
        <strain evidence="2 3">DSM 17673</strain>
    </source>
</reference>
<dbReference type="NCBIfam" id="NF047646">
    <property type="entry name" value="REP_Tyr_transpos"/>
    <property type="match status" value="1"/>
</dbReference>
<gene>
    <name evidence="2" type="ORF">HBF32_17495</name>
</gene>
<accession>A0A7X5QXL4</accession>
<dbReference type="AlphaFoldDB" id="A0A7X5QXL4"/>
<dbReference type="SMART" id="SM01321">
    <property type="entry name" value="Y1_Tnp"/>
    <property type="match status" value="1"/>
</dbReference>
<evidence type="ECO:0000313" key="3">
    <source>
        <dbReference type="Proteomes" id="UP000518878"/>
    </source>
</evidence>
<dbReference type="InterPro" id="IPR002686">
    <property type="entry name" value="Transposase_17"/>
</dbReference>
<dbReference type="Gene3D" id="3.30.70.1290">
    <property type="entry name" value="Transposase IS200-like"/>
    <property type="match status" value="1"/>
</dbReference>
<dbReference type="PANTHER" id="PTHR36966:SF1">
    <property type="entry name" value="REP-ASSOCIATED TYROSINE TRANSPOSASE"/>
    <property type="match status" value="1"/>
</dbReference>
<dbReference type="PANTHER" id="PTHR36966">
    <property type="entry name" value="REP-ASSOCIATED TYROSINE TRANSPOSASE"/>
    <property type="match status" value="1"/>
</dbReference>
<dbReference type="InterPro" id="IPR052715">
    <property type="entry name" value="RAYT_transposase"/>
</dbReference>
<protein>
    <submittedName>
        <fullName evidence="2">Transposase</fullName>
    </submittedName>
</protein>
<organism evidence="2 3">
    <name type="scientific">Luteibacter yeojuensis</name>
    <dbReference type="NCBI Taxonomy" id="345309"/>
    <lineage>
        <taxon>Bacteria</taxon>
        <taxon>Pseudomonadati</taxon>
        <taxon>Pseudomonadota</taxon>
        <taxon>Gammaproteobacteria</taxon>
        <taxon>Lysobacterales</taxon>
        <taxon>Rhodanobacteraceae</taxon>
        <taxon>Luteibacter</taxon>
    </lineage>
</organism>
<dbReference type="Pfam" id="PF01797">
    <property type="entry name" value="Y1_Tnp"/>
    <property type="match status" value="1"/>
</dbReference>
<sequence length="152" mass="17966">MPLSENSNQLRRGRVSEPGRIYLITSVTWNRTPLFRNVRHARIASRICHSARTWRHGRCLAWVLMPDHWHGLVELGDEDLYRTVGRFKAAVSRAINREGKRRYPVWQRTFHDRALRYDDDIKAAARYLVANPLRAGLVERIGDYPYWNAIWL</sequence>
<name>A0A7X5QXL4_9GAMM</name>
<dbReference type="Proteomes" id="UP000518878">
    <property type="component" value="Unassembled WGS sequence"/>
</dbReference>
<dbReference type="GO" id="GO:0006313">
    <property type="term" value="P:DNA transposition"/>
    <property type="evidence" value="ECO:0007669"/>
    <property type="project" value="InterPro"/>
</dbReference>
<keyword evidence="3" id="KW-1185">Reference proteome</keyword>
<evidence type="ECO:0000259" key="1">
    <source>
        <dbReference type="SMART" id="SM01321"/>
    </source>
</evidence>
<dbReference type="InterPro" id="IPR036515">
    <property type="entry name" value="Transposase_17_sf"/>
</dbReference>